<organism evidence="1 2">
    <name type="scientific">Hevea brasiliensis</name>
    <name type="common">Para rubber tree</name>
    <name type="synonym">Siphonia brasiliensis</name>
    <dbReference type="NCBI Taxonomy" id="3981"/>
    <lineage>
        <taxon>Eukaryota</taxon>
        <taxon>Viridiplantae</taxon>
        <taxon>Streptophyta</taxon>
        <taxon>Embryophyta</taxon>
        <taxon>Tracheophyta</taxon>
        <taxon>Spermatophyta</taxon>
        <taxon>Magnoliopsida</taxon>
        <taxon>eudicotyledons</taxon>
        <taxon>Gunneridae</taxon>
        <taxon>Pentapetalae</taxon>
        <taxon>rosids</taxon>
        <taxon>fabids</taxon>
        <taxon>Malpighiales</taxon>
        <taxon>Euphorbiaceae</taxon>
        <taxon>Crotonoideae</taxon>
        <taxon>Micrandreae</taxon>
        <taxon>Hevea</taxon>
    </lineage>
</organism>
<reference evidence="1 2" key="1">
    <citation type="journal article" date="2020" name="Mol. Plant">
        <title>The Chromosome-Based Rubber Tree Genome Provides New Insights into Spurge Genome Evolution and Rubber Biosynthesis.</title>
        <authorList>
            <person name="Liu J."/>
            <person name="Shi C."/>
            <person name="Shi C.C."/>
            <person name="Li W."/>
            <person name="Zhang Q.J."/>
            <person name="Zhang Y."/>
            <person name="Li K."/>
            <person name="Lu H.F."/>
            <person name="Shi C."/>
            <person name="Zhu S.T."/>
            <person name="Xiao Z.Y."/>
            <person name="Nan H."/>
            <person name="Yue Y."/>
            <person name="Zhu X.G."/>
            <person name="Wu Y."/>
            <person name="Hong X.N."/>
            <person name="Fan G.Y."/>
            <person name="Tong Y."/>
            <person name="Zhang D."/>
            <person name="Mao C.L."/>
            <person name="Liu Y.L."/>
            <person name="Hao S.J."/>
            <person name="Liu W.Q."/>
            <person name="Lv M.Q."/>
            <person name="Zhang H.B."/>
            <person name="Liu Y."/>
            <person name="Hu-Tang G.R."/>
            <person name="Wang J.P."/>
            <person name="Wang J.H."/>
            <person name="Sun Y.H."/>
            <person name="Ni S.B."/>
            <person name="Chen W.B."/>
            <person name="Zhang X.C."/>
            <person name="Jiao Y.N."/>
            <person name="Eichler E.E."/>
            <person name="Li G.H."/>
            <person name="Liu X."/>
            <person name="Gao L.Z."/>
        </authorList>
    </citation>
    <scope>NUCLEOTIDE SEQUENCE [LARGE SCALE GENOMIC DNA]</scope>
    <source>
        <strain evidence="2">cv. GT1</strain>
        <tissue evidence="1">Leaf</tissue>
    </source>
</reference>
<sequence length="104" mass="11436">MKMKLMSMEKIAKNTHLWSSPRGPAPTQNRQATGMYDLDPFNMINAKFDALINVLAKKMEDLSMLVSSSSSSRSSQQAAYVEGTTSCGVDYGEQAALLDYISSF</sequence>
<proteinExistence type="predicted"/>
<comment type="caution">
    <text evidence="1">The sequence shown here is derived from an EMBL/GenBank/DDBJ whole genome shotgun (WGS) entry which is preliminary data.</text>
</comment>
<dbReference type="EMBL" id="JAAGAX010000011">
    <property type="protein sequence ID" value="KAF2298894.1"/>
    <property type="molecule type" value="Genomic_DNA"/>
</dbReference>
<gene>
    <name evidence="1" type="ORF">GH714_028839</name>
</gene>
<evidence type="ECO:0000313" key="1">
    <source>
        <dbReference type="EMBL" id="KAF2298894.1"/>
    </source>
</evidence>
<dbReference type="Proteomes" id="UP000467840">
    <property type="component" value="Chromosome 1"/>
</dbReference>
<keyword evidence="2" id="KW-1185">Reference proteome</keyword>
<protein>
    <submittedName>
        <fullName evidence="1">Uncharacterized protein</fullName>
    </submittedName>
</protein>
<evidence type="ECO:0000313" key="2">
    <source>
        <dbReference type="Proteomes" id="UP000467840"/>
    </source>
</evidence>
<name>A0A6A6LD03_HEVBR</name>
<accession>A0A6A6LD03</accession>
<dbReference type="AlphaFoldDB" id="A0A6A6LD03"/>